<proteinExistence type="predicted"/>
<feature type="transmembrane region" description="Helical" evidence="5">
    <location>
        <begin position="74"/>
        <end position="93"/>
    </location>
</feature>
<gene>
    <name evidence="6" type="ORF">KC717_02995</name>
</gene>
<protein>
    <submittedName>
        <fullName evidence="6">DoxX family membrane protein</fullName>
    </submittedName>
</protein>
<name>A0A955L8I1_9BACT</name>
<comment type="subcellular location">
    <subcellularLocation>
        <location evidence="1">Membrane</location>
        <topology evidence="1">Multi-pass membrane protein</topology>
    </subcellularLocation>
</comment>
<evidence type="ECO:0000256" key="1">
    <source>
        <dbReference type="ARBA" id="ARBA00004141"/>
    </source>
</evidence>
<dbReference type="Proteomes" id="UP000754563">
    <property type="component" value="Unassembled WGS sequence"/>
</dbReference>
<evidence type="ECO:0000256" key="3">
    <source>
        <dbReference type="ARBA" id="ARBA00022989"/>
    </source>
</evidence>
<accession>A0A955L8I1</accession>
<evidence type="ECO:0000256" key="2">
    <source>
        <dbReference type="ARBA" id="ARBA00022692"/>
    </source>
</evidence>
<reference evidence="6" key="1">
    <citation type="submission" date="2020-04" db="EMBL/GenBank/DDBJ databases">
        <authorList>
            <person name="Zhang T."/>
        </authorList>
    </citation>
    <scope>NUCLEOTIDE SEQUENCE</scope>
    <source>
        <strain evidence="6">HKST-UBA11</strain>
    </source>
</reference>
<comment type="caution">
    <text evidence="6">The sequence shown here is derived from an EMBL/GenBank/DDBJ whole genome shotgun (WGS) entry which is preliminary data.</text>
</comment>
<keyword evidence="2 5" id="KW-0812">Transmembrane</keyword>
<keyword evidence="3 5" id="KW-1133">Transmembrane helix</keyword>
<organism evidence="6 7">
    <name type="scientific">Candidatus Dojkabacteria bacterium</name>
    <dbReference type="NCBI Taxonomy" id="2099670"/>
    <lineage>
        <taxon>Bacteria</taxon>
        <taxon>Candidatus Dojkabacteria</taxon>
    </lineage>
</organism>
<evidence type="ECO:0000313" key="6">
    <source>
        <dbReference type="EMBL" id="MCA9385590.1"/>
    </source>
</evidence>
<evidence type="ECO:0000256" key="5">
    <source>
        <dbReference type="SAM" id="Phobius"/>
    </source>
</evidence>
<reference evidence="6" key="2">
    <citation type="journal article" date="2021" name="Microbiome">
        <title>Successional dynamics and alternative stable states in a saline activated sludge microbial community over 9 years.</title>
        <authorList>
            <person name="Wang Y."/>
            <person name="Ye J."/>
            <person name="Ju F."/>
            <person name="Liu L."/>
            <person name="Boyd J.A."/>
            <person name="Deng Y."/>
            <person name="Parks D.H."/>
            <person name="Jiang X."/>
            <person name="Yin X."/>
            <person name="Woodcroft B.J."/>
            <person name="Tyson G.W."/>
            <person name="Hugenholtz P."/>
            <person name="Polz M.F."/>
            <person name="Zhang T."/>
        </authorList>
    </citation>
    <scope>NUCLEOTIDE SEQUENCE</scope>
    <source>
        <strain evidence="6">HKST-UBA11</strain>
    </source>
</reference>
<sequence length="137" mass="14948">MKKCPCGLVARVLFGLPFVVFGLFHLLQPEGIATMVPEWLPGRGNMYVYLSGLVMLLGGGSILLSQYEKIGSNLLIGLLLLYILLVHLPAMQIEATRQMSMVSLLKDTALIGGAFMFARRHCKCGGDCAECKSKSKK</sequence>
<dbReference type="EMBL" id="JAGQLH010000029">
    <property type="protein sequence ID" value="MCA9385590.1"/>
    <property type="molecule type" value="Genomic_DNA"/>
</dbReference>
<feature type="transmembrane region" description="Helical" evidence="5">
    <location>
        <begin position="47"/>
        <end position="67"/>
    </location>
</feature>
<keyword evidence="4 5" id="KW-0472">Membrane</keyword>
<dbReference type="Pfam" id="PF07681">
    <property type="entry name" value="DoxX"/>
    <property type="match status" value="1"/>
</dbReference>
<feature type="transmembrane region" description="Helical" evidence="5">
    <location>
        <begin position="7"/>
        <end position="27"/>
    </location>
</feature>
<dbReference type="AlphaFoldDB" id="A0A955L8I1"/>
<dbReference type="GO" id="GO:0016020">
    <property type="term" value="C:membrane"/>
    <property type="evidence" value="ECO:0007669"/>
    <property type="project" value="UniProtKB-SubCell"/>
</dbReference>
<evidence type="ECO:0000313" key="7">
    <source>
        <dbReference type="Proteomes" id="UP000754563"/>
    </source>
</evidence>
<evidence type="ECO:0000256" key="4">
    <source>
        <dbReference type="ARBA" id="ARBA00023136"/>
    </source>
</evidence>
<dbReference type="InterPro" id="IPR032808">
    <property type="entry name" value="DoxX"/>
</dbReference>